<evidence type="ECO:0000259" key="1">
    <source>
        <dbReference type="Pfam" id="PF03732"/>
    </source>
</evidence>
<sequence>MLTGEAQYCWRGTSQMLIDYGVVVDWVCFKRAFLEKYFPKSVRHAREAEFMRLQQGEMSVTKYVVRFEHLAHFYTQATSKAWKCREFAEGLKYDLRRVVVSLAIMEFPALVEKAKVMERLQSVLKPTKIVGGPVGSKSGGGL</sequence>
<organism evidence="2 3">
    <name type="scientific">Cajanus cajan</name>
    <name type="common">Pigeon pea</name>
    <name type="synonym">Cajanus indicus</name>
    <dbReference type="NCBI Taxonomy" id="3821"/>
    <lineage>
        <taxon>Eukaryota</taxon>
        <taxon>Viridiplantae</taxon>
        <taxon>Streptophyta</taxon>
        <taxon>Embryophyta</taxon>
        <taxon>Tracheophyta</taxon>
        <taxon>Spermatophyta</taxon>
        <taxon>Magnoliopsida</taxon>
        <taxon>eudicotyledons</taxon>
        <taxon>Gunneridae</taxon>
        <taxon>Pentapetalae</taxon>
        <taxon>rosids</taxon>
        <taxon>fabids</taxon>
        <taxon>Fabales</taxon>
        <taxon>Fabaceae</taxon>
        <taxon>Papilionoideae</taxon>
        <taxon>50 kb inversion clade</taxon>
        <taxon>NPAAA clade</taxon>
        <taxon>indigoferoid/millettioid clade</taxon>
        <taxon>Phaseoleae</taxon>
        <taxon>Cajanus</taxon>
    </lineage>
</organism>
<dbReference type="Proteomes" id="UP000075243">
    <property type="component" value="Unassembled WGS sequence"/>
</dbReference>
<dbReference type="EMBL" id="KQ483775">
    <property type="protein sequence ID" value="KYP41406.1"/>
    <property type="molecule type" value="Genomic_DNA"/>
</dbReference>
<proteinExistence type="predicted"/>
<evidence type="ECO:0000313" key="2">
    <source>
        <dbReference type="EMBL" id="KYP41406.1"/>
    </source>
</evidence>
<accession>A0A151RFS8</accession>
<feature type="domain" description="Retrotransposon gag" evidence="1">
    <location>
        <begin position="2"/>
        <end position="92"/>
    </location>
</feature>
<dbReference type="Pfam" id="PF03732">
    <property type="entry name" value="Retrotrans_gag"/>
    <property type="match status" value="1"/>
</dbReference>
<dbReference type="AlphaFoldDB" id="A0A151RFS8"/>
<gene>
    <name evidence="2" type="ORF">KK1_037240</name>
</gene>
<reference evidence="2" key="1">
    <citation type="journal article" date="2012" name="Nat. Biotechnol.">
        <title>Draft genome sequence of pigeonpea (Cajanus cajan), an orphan legume crop of resource-poor farmers.</title>
        <authorList>
            <person name="Varshney R.K."/>
            <person name="Chen W."/>
            <person name="Li Y."/>
            <person name="Bharti A.K."/>
            <person name="Saxena R.K."/>
            <person name="Schlueter J.A."/>
            <person name="Donoghue M.T."/>
            <person name="Azam S."/>
            <person name="Fan G."/>
            <person name="Whaley A.M."/>
            <person name="Farmer A.D."/>
            <person name="Sheridan J."/>
            <person name="Iwata A."/>
            <person name="Tuteja R."/>
            <person name="Penmetsa R.V."/>
            <person name="Wu W."/>
            <person name="Upadhyaya H.D."/>
            <person name="Yang S.P."/>
            <person name="Shah T."/>
            <person name="Saxena K.B."/>
            <person name="Michael T."/>
            <person name="McCombie W.R."/>
            <person name="Yang B."/>
            <person name="Zhang G."/>
            <person name="Yang H."/>
            <person name="Wang J."/>
            <person name="Spillane C."/>
            <person name="Cook D.R."/>
            <person name="May G.D."/>
            <person name="Xu X."/>
            <person name="Jackson S.A."/>
        </authorList>
    </citation>
    <scope>NUCLEOTIDE SEQUENCE [LARGE SCALE GENOMIC DNA]</scope>
</reference>
<evidence type="ECO:0000313" key="3">
    <source>
        <dbReference type="Proteomes" id="UP000075243"/>
    </source>
</evidence>
<dbReference type="Gramene" id="C.cajan_35913.t">
    <property type="protein sequence ID" value="C.cajan_35913.t.cds1"/>
    <property type="gene ID" value="C.cajan_35913"/>
</dbReference>
<name>A0A151RFS8_CAJCA</name>
<dbReference type="InterPro" id="IPR005162">
    <property type="entry name" value="Retrotrans_gag_dom"/>
</dbReference>
<keyword evidence="3" id="KW-1185">Reference proteome</keyword>
<protein>
    <recommendedName>
        <fullName evidence="1">Retrotransposon gag domain-containing protein</fullName>
    </recommendedName>
</protein>